<dbReference type="SUPFAM" id="SSF51658">
    <property type="entry name" value="Xylose isomerase-like"/>
    <property type="match status" value="1"/>
</dbReference>
<dbReference type="GO" id="GO:0016853">
    <property type="term" value="F:isomerase activity"/>
    <property type="evidence" value="ECO:0007669"/>
    <property type="project" value="UniProtKB-KW"/>
</dbReference>
<dbReference type="EMBL" id="FMJD01000007">
    <property type="protein sequence ID" value="SCM76128.1"/>
    <property type="molecule type" value="Genomic_DNA"/>
</dbReference>
<keyword evidence="2" id="KW-0413">Isomerase</keyword>
<evidence type="ECO:0000259" key="1">
    <source>
        <dbReference type="Pfam" id="PF01261"/>
    </source>
</evidence>
<accession>A0A212LF72</accession>
<dbReference type="RefSeq" id="WP_288196373.1">
    <property type="nucleotide sequence ID" value="NZ_LT608334.1"/>
</dbReference>
<sequence>MKVAINLLILGAEIRPDDRPRLERLKAFGFDAVEVPMFAGTPADYAELGRMLSDIGLAAGVAAIATPEANPISTDPAVRAAARERQHWLVDCTAALGGEVIAGPVHSPVGLFTGEAATEAERAWCVEAMQALADEAAGAGIRIAIEAVNRFECYLMSTIAEAAAICEAVGRDNFGILYDTFHANIEEKDPVATYERFHRQVNHYHVSENDRGIPGTGHVPFAAHFDAVRRSGYDGWMAIEAFSRAVPEIAGATRIWRDLFDSTDELYRRGAAFIREEWRAAGERVMAGR</sequence>
<gene>
    <name evidence="2" type="ORF">KL86PLE_30574</name>
</gene>
<dbReference type="InterPro" id="IPR013022">
    <property type="entry name" value="Xyl_isomerase-like_TIM-brl"/>
</dbReference>
<dbReference type="AlphaFoldDB" id="A0A212LF72"/>
<dbReference type="InterPro" id="IPR036237">
    <property type="entry name" value="Xyl_isomerase-like_sf"/>
</dbReference>
<reference evidence="2" key="1">
    <citation type="submission" date="2016-08" db="EMBL/GenBank/DDBJ databases">
        <authorList>
            <person name="Seilhamer J.J."/>
        </authorList>
    </citation>
    <scope>NUCLEOTIDE SEQUENCE</scope>
    <source>
        <strain evidence="2">86</strain>
    </source>
</reference>
<dbReference type="Gene3D" id="3.20.20.150">
    <property type="entry name" value="Divalent-metal-dependent TIM barrel enzymes"/>
    <property type="match status" value="1"/>
</dbReference>
<dbReference type="PANTHER" id="PTHR12110:SF41">
    <property type="entry name" value="INOSOSE DEHYDRATASE"/>
    <property type="match status" value="1"/>
</dbReference>
<dbReference type="Pfam" id="PF01261">
    <property type="entry name" value="AP_endonuc_2"/>
    <property type="match status" value="1"/>
</dbReference>
<feature type="domain" description="Xylose isomerase-like TIM barrel" evidence="1">
    <location>
        <begin position="23"/>
        <end position="275"/>
    </location>
</feature>
<organism evidence="2">
    <name type="scientific">uncultured Pleomorphomonas sp</name>
    <dbReference type="NCBI Taxonomy" id="442121"/>
    <lineage>
        <taxon>Bacteria</taxon>
        <taxon>Pseudomonadati</taxon>
        <taxon>Pseudomonadota</taxon>
        <taxon>Alphaproteobacteria</taxon>
        <taxon>Hyphomicrobiales</taxon>
        <taxon>Pleomorphomonadaceae</taxon>
        <taxon>Pleomorphomonas</taxon>
        <taxon>environmental samples</taxon>
    </lineage>
</organism>
<protein>
    <submittedName>
        <fullName evidence="2">Xylose isomerase family protein</fullName>
    </submittedName>
</protein>
<proteinExistence type="predicted"/>
<dbReference type="InterPro" id="IPR050312">
    <property type="entry name" value="IolE/XylAMocC-like"/>
</dbReference>
<evidence type="ECO:0000313" key="2">
    <source>
        <dbReference type="EMBL" id="SCM76128.1"/>
    </source>
</evidence>
<dbReference type="PANTHER" id="PTHR12110">
    <property type="entry name" value="HYDROXYPYRUVATE ISOMERASE"/>
    <property type="match status" value="1"/>
</dbReference>
<name>A0A212LF72_9HYPH</name>